<dbReference type="AlphaFoldDB" id="A0A378XGV4"/>
<feature type="domain" description="Major facilitator superfamily (MFS) profile" evidence="6">
    <location>
        <begin position="21"/>
        <end position="473"/>
    </location>
</feature>
<evidence type="ECO:0000259" key="6">
    <source>
        <dbReference type="PROSITE" id="PS50850"/>
    </source>
</evidence>
<feature type="transmembrane region" description="Helical" evidence="5">
    <location>
        <begin position="87"/>
        <end position="106"/>
    </location>
</feature>
<feature type="transmembrane region" description="Helical" evidence="5">
    <location>
        <begin position="317"/>
        <end position="339"/>
    </location>
</feature>
<feature type="transmembrane region" description="Helical" evidence="5">
    <location>
        <begin position="220"/>
        <end position="238"/>
    </location>
</feature>
<keyword evidence="4 5" id="KW-0472">Membrane</keyword>
<feature type="transmembrane region" description="Helical" evidence="5">
    <location>
        <begin position="21"/>
        <end position="45"/>
    </location>
</feature>
<dbReference type="CDD" id="cd17321">
    <property type="entry name" value="MFS_MMR_MDR_like"/>
    <property type="match status" value="1"/>
</dbReference>
<dbReference type="InterPro" id="IPR036259">
    <property type="entry name" value="MFS_trans_sf"/>
</dbReference>
<comment type="subcellular location">
    <subcellularLocation>
        <location evidence="1">Membrane</location>
        <topology evidence="1">Multi-pass membrane protein</topology>
    </subcellularLocation>
</comment>
<feature type="transmembrane region" description="Helical" evidence="5">
    <location>
        <begin position="177"/>
        <end position="199"/>
    </location>
</feature>
<dbReference type="PROSITE" id="PS50850">
    <property type="entry name" value="MFS"/>
    <property type="match status" value="1"/>
</dbReference>
<feature type="transmembrane region" description="Helical" evidence="5">
    <location>
        <begin position="380"/>
        <end position="406"/>
    </location>
</feature>
<feature type="transmembrane region" description="Helical" evidence="5">
    <location>
        <begin position="244"/>
        <end position="261"/>
    </location>
</feature>
<feature type="transmembrane region" description="Helical" evidence="5">
    <location>
        <begin position="449"/>
        <end position="470"/>
    </location>
</feature>
<evidence type="ECO:0000256" key="1">
    <source>
        <dbReference type="ARBA" id="ARBA00004141"/>
    </source>
</evidence>
<feature type="transmembrane region" description="Helical" evidence="5">
    <location>
        <begin position="427"/>
        <end position="443"/>
    </location>
</feature>
<dbReference type="Proteomes" id="UP000594903">
    <property type="component" value="Chromosome"/>
</dbReference>
<feature type="transmembrane region" description="Helical" evidence="5">
    <location>
        <begin position="112"/>
        <end position="133"/>
    </location>
</feature>
<dbReference type="RefSeq" id="WP_018575078.1">
    <property type="nucleotide sequence ID" value="NZ_CP065725.1"/>
</dbReference>
<accession>A0A378XGV4</accession>
<evidence type="ECO:0000256" key="5">
    <source>
        <dbReference type="SAM" id="Phobius"/>
    </source>
</evidence>
<dbReference type="OrthoDB" id="9807274at2"/>
<dbReference type="GO" id="GO:0016020">
    <property type="term" value="C:membrane"/>
    <property type="evidence" value="ECO:0007669"/>
    <property type="project" value="UniProtKB-SubCell"/>
</dbReference>
<dbReference type="Pfam" id="PF07690">
    <property type="entry name" value="MFS_1"/>
    <property type="match status" value="2"/>
</dbReference>
<keyword evidence="10" id="KW-1185">Reference proteome</keyword>
<organism evidence="8 9">
    <name type="scientific">Oligella ureolytica</name>
    <dbReference type="NCBI Taxonomy" id="90244"/>
    <lineage>
        <taxon>Bacteria</taxon>
        <taxon>Pseudomonadati</taxon>
        <taxon>Pseudomonadota</taxon>
        <taxon>Betaproteobacteria</taxon>
        <taxon>Burkholderiales</taxon>
        <taxon>Alcaligenaceae</taxon>
        <taxon>Oligella</taxon>
    </lineage>
</organism>
<dbReference type="STRING" id="1122619.GCA_000373745_01897"/>
<proteinExistence type="predicted"/>
<dbReference type="SUPFAM" id="SSF103473">
    <property type="entry name" value="MFS general substrate transporter"/>
    <property type="match status" value="2"/>
</dbReference>
<evidence type="ECO:0000256" key="4">
    <source>
        <dbReference type="ARBA" id="ARBA00023136"/>
    </source>
</evidence>
<reference evidence="7 10" key="2">
    <citation type="submission" date="2020-12" db="EMBL/GenBank/DDBJ databases">
        <title>FDA dAtabase for Regulatory Grade micrObial Sequences (FDA-ARGOS): Supporting development and validation of Infectious Disease Dx tests.</title>
        <authorList>
            <person name="Sproer C."/>
            <person name="Gronow S."/>
            <person name="Severitt S."/>
            <person name="Schroder I."/>
            <person name="Tallon L."/>
            <person name="Sadzewicz L."/>
            <person name="Zhao X."/>
            <person name="Boylan J."/>
            <person name="Ott S."/>
            <person name="Bowen H."/>
            <person name="Vavikolanu K."/>
            <person name="Mehta A."/>
            <person name="Aluvathingal J."/>
            <person name="Nadendla S."/>
            <person name="Lowell S."/>
            <person name="Myers T."/>
            <person name="Yan Y."/>
            <person name="Sichtig H."/>
        </authorList>
    </citation>
    <scope>NUCLEOTIDE SEQUENCE [LARGE SCALE GENOMIC DNA]</scope>
    <source>
        <strain evidence="7 10">FDAARGOS_872</strain>
    </source>
</reference>
<evidence type="ECO:0000256" key="2">
    <source>
        <dbReference type="ARBA" id="ARBA00022692"/>
    </source>
</evidence>
<dbReference type="PANTHER" id="PTHR42718">
    <property type="entry name" value="MAJOR FACILITATOR SUPERFAMILY MULTIDRUG TRANSPORTER MFSC"/>
    <property type="match status" value="1"/>
</dbReference>
<reference evidence="8 9" key="1">
    <citation type="submission" date="2018-06" db="EMBL/GenBank/DDBJ databases">
        <authorList>
            <consortium name="Pathogen Informatics"/>
            <person name="Doyle S."/>
        </authorList>
    </citation>
    <scope>NUCLEOTIDE SEQUENCE [LARGE SCALE GENOMIC DNA]</scope>
    <source>
        <strain evidence="8 9">NCTC11997</strain>
    </source>
</reference>
<gene>
    <name evidence="8" type="primary">stp</name>
    <name evidence="7" type="ORF">I6G29_06810</name>
    <name evidence="8" type="ORF">NCTC11997_01422</name>
</gene>
<dbReference type="GO" id="GO:0022857">
    <property type="term" value="F:transmembrane transporter activity"/>
    <property type="evidence" value="ECO:0007669"/>
    <property type="project" value="InterPro"/>
</dbReference>
<evidence type="ECO:0000313" key="10">
    <source>
        <dbReference type="Proteomes" id="UP000594903"/>
    </source>
</evidence>
<feature type="transmembrane region" description="Helical" evidence="5">
    <location>
        <begin position="293"/>
        <end position="311"/>
    </location>
</feature>
<name>A0A378XGV4_9BURK</name>
<protein>
    <submittedName>
        <fullName evidence="7">MFS transporter</fullName>
    </submittedName>
    <submittedName>
        <fullName evidence="8">Spectinomycin tetracycline efflux pump</fullName>
    </submittedName>
</protein>
<evidence type="ECO:0000313" key="8">
    <source>
        <dbReference type="EMBL" id="SUA54181.1"/>
    </source>
</evidence>
<dbReference type="EMBL" id="CP065725">
    <property type="protein sequence ID" value="QPT41229.1"/>
    <property type="molecule type" value="Genomic_DNA"/>
</dbReference>
<dbReference type="Gene3D" id="1.20.1250.20">
    <property type="entry name" value="MFS general substrate transporter like domains"/>
    <property type="match status" value="1"/>
</dbReference>
<keyword evidence="3 5" id="KW-1133">Transmembrane helix</keyword>
<dbReference type="PANTHER" id="PTHR42718:SF39">
    <property type="entry name" value="ACTINORHODIN TRANSPORTER-RELATED"/>
    <property type="match status" value="1"/>
</dbReference>
<feature type="transmembrane region" description="Helical" evidence="5">
    <location>
        <begin position="351"/>
        <end position="374"/>
    </location>
</feature>
<evidence type="ECO:0000256" key="3">
    <source>
        <dbReference type="ARBA" id="ARBA00022989"/>
    </source>
</evidence>
<feature type="transmembrane region" description="Helical" evidence="5">
    <location>
        <begin position="145"/>
        <end position="171"/>
    </location>
</feature>
<dbReference type="Gene3D" id="1.20.1720.10">
    <property type="entry name" value="Multidrug resistance protein D"/>
    <property type="match status" value="1"/>
</dbReference>
<evidence type="ECO:0000313" key="7">
    <source>
        <dbReference type="EMBL" id="QPT41229.1"/>
    </source>
</evidence>
<keyword evidence="2 5" id="KW-0812">Transmembrane</keyword>
<dbReference type="InterPro" id="IPR011701">
    <property type="entry name" value="MFS"/>
</dbReference>
<feature type="transmembrane region" description="Helical" evidence="5">
    <location>
        <begin position="57"/>
        <end position="75"/>
    </location>
</feature>
<dbReference type="Proteomes" id="UP000254603">
    <property type="component" value="Unassembled WGS sequence"/>
</dbReference>
<dbReference type="PRINTS" id="PR01036">
    <property type="entry name" value="TCRTETB"/>
</dbReference>
<sequence length="482" mass="51744">MSNVEAQSNAHSAIDQTRKRIIIVILSAIFMSLLSVSIVNVALPSIQSSLHAGYADLQWILAGYTLSFGIFLVGAGRAGDLFGRGALFIAGTFLFTLASIASGLATDPLHLNIARVIQGIGSGFLTPQGVGMIQQYFHGKERGWAFGLFGTTVGVSVALGPVLGGLLINLFGADLGWRLTFLINVPTGILTMTLAWLWFPRPLLAVEKLKQPGWFKALDPIGAIILGLAVLAILFPFVESYRSPVLWVLLPIGLVLVLLFIRWERRFEQKGFSPMVNLDLFSITTYRNGNISMCLYFLGITSIWVLVPIYLQQVLGFSAFESGLLGLPSALMVSFTAVRAGKAVGNYGIKVVIVGLAVSLIGLLFAVLAFYLNAVYNVSIWWLAVALAIFGIGQGATISPIQTLTLSEVPLNYAGSAGAVLQTGQRIGTSVGIAVITAIVFTLQPIYSWMFATMVGFGTIIAMILIALLINLRGWKKSHSTA</sequence>
<dbReference type="EMBL" id="UGSB01000001">
    <property type="protein sequence ID" value="SUA54181.1"/>
    <property type="molecule type" value="Genomic_DNA"/>
</dbReference>
<dbReference type="InterPro" id="IPR020846">
    <property type="entry name" value="MFS_dom"/>
</dbReference>
<evidence type="ECO:0000313" key="9">
    <source>
        <dbReference type="Proteomes" id="UP000254603"/>
    </source>
</evidence>